<comment type="caution">
    <text evidence="4">The sequence shown here is derived from an EMBL/GenBank/DDBJ whole genome shotgun (WGS) entry which is preliminary data.</text>
</comment>
<proteinExistence type="predicted"/>
<evidence type="ECO:0008006" key="6">
    <source>
        <dbReference type="Google" id="ProtNLM"/>
    </source>
</evidence>
<sequence>MADKIRVGIVGATVTQGGSGWGANVHVPALHALPNYELKAVCTAHEETARASAEKFGADLAFHDMGEMVAHPDVDLIAVVVRVPLHKQLVMMAIEANKPVCCEWPLGANVAEAAEMANSGKTARVPTLVGLQAQSDPAVMYARDLVASGEIGDIVTVNLSVIVNAITQRGDGRIWQGIRTNGANPMTIPGGHAIDALCYIVGEFAEISARVTTRIDMWKHAVTGEDFPVDAPDTVTAAGLLKNGAEAAYQVASVPYNASGTRMEIYGRKGTLVLNSKSVNIGPSQLHMAIGNHDMAEMTPPDSYRLIPTDMAAGPSNNVAQAYARFADALQSGGAGSPDFEHAVVRHALIDAMERSHEEGRVVKLA</sequence>
<dbReference type="Pfam" id="PF01408">
    <property type="entry name" value="GFO_IDH_MocA"/>
    <property type="match status" value="1"/>
</dbReference>
<dbReference type="InterPro" id="IPR036291">
    <property type="entry name" value="NAD(P)-bd_dom_sf"/>
</dbReference>
<dbReference type="InterPro" id="IPR055080">
    <property type="entry name" value="Gal80p-like_C"/>
</dbReference>
<evidence type="ECO:0000259" key="2">
    <source>
        <dbReference type="Pfam" id="PF01408"/>
    </source>
</evidence>
<feature type="domain" description="Gal80p-like C-terminal" evidence="3">
    <location>
        <begin position="137"/>
        <end position="275"/>
    </location>
</feature>
<dbReference type="Pfam" id="PF22685">
    <property type="entry name" value="Gal80p_C-like"/>
    <property type="match status" value="1"/>
</dbReference>
<feature type="domain" description="Gfo/Idh/MocA-like oxidoreductase N-terminal" evidence="2">
    <location>
        <begin position="18"/>
        <end position="126"/>
    </location>
</feature>
<dbReference type="PANTHER" id="PTHR43818:SF11">
    <property type="entry name" value="BCDNA.GH03377"/>
    <property type="match status" value="1"/>
</dbReference>
<dbReference type="SUPFAM" id="SSF55347">
    <property type="entry name" value="Glyceraldehyde-3-phosphate dehydrogenase-like, C-terminal domain"/>
    <property type="match status" value="1"/>
</dbReference>
<evidence type="ECO:0000313" key="5">
    <source>
        <dbReference type="Proteomes" id="UP000019141"/>
    </source>
</evidence>
<evidence type="ECO:0000313" key="4">
    <source>
        <dbReference type="EMBL" id="ETX01032.1"/>
    </source>
</evidence>
<dbReference type="HOGENOM" id="CLU_023194_25_0_7"/>
<dbReference type="Proteomes" id="UP000019141">
    <property type="component" value="Unassembled WGS sequence"/>
</dbReference>
<name>W4LUC7_ENTF1</name>
<organism evidence="4 5">
    <name type="scientific">Entotheonella factor</name>
    <dbReference type="NCBI Taxonomy" id="1429438"/>
    <lineage>
        <taxon>Bacteria</taxon>
        <taxon>Pseudomonadati</taxon>
        <taxon>Nitrospinota/Tectimicrobiota group</taxon>
        <taxon>Candidatus Tectimicrobiota</taxon>
        <taxon>Candidatus Entotheonellia</taxon>
        <taxon>Candidatus Entotheonellales</taxon>
        <taxon>Candidatus Entotheonellaceae</taxon>
        <taxon>Candidatus Entotheonella</taxon>
    </lineage>
</organism>
<dbReference type="GO" id="GO:0016491">
    <property type="term" value="F:oxidoreductase activity"/>
    <property type="evidence" value="ECO:0007669"/>
    <property type="project" value="UniProtKB-KW"/>
</dbReference>
<dbReference type="SUPFAM" id="SSF51735">
    <property type="entry name" value="NAD(P)-binding Rossmann-fold domains"/>
    <property type="match status" value="1"/>
</dbReference>
<reference evidence="4 5" key="1">
    <citation type="journal article" date="2014" name="Nature">
        <title>An environmental bacterial taxon with a large and distinct metabolic repertoire.</title>
        <authorList>
            <person name="Wilson M.C."/>
            <person name="Mori T."/>
            <person name="Ruckert C."/>
            <person name="Uria A.R."/>
            <person name="Helf M.J."/>
            <person name="Takada K."/>
            <person name="Gernert C."/>
            <person name="Steffens U.A."/>
            <person name="Heycke N."/>
            <person name="Schmitt S."/>
            <person name="Rinke C."/>
            <person name="Helfrich E.J."/>
            <person name="Brachmann A.O."/>
            <person name="Gurgui C."/>
            <person name="Wakimoto T."/>
            <person name="Kracht M."/>
            <person name="Crusemann M."/>
            <person name="Hentschel U."/>
            <person name="Abe I."/>
            <person name="Matsunaga S."/>
            <person name="Kalinowski J."/>
            <person name="Takeyama H."/>
            <person name="Piel J."/>
        </authorList>
    </citation>
    <scope>NUCLEOTIDE SEQUENCE [LARGE SCALE GENOMIC DNA]</scope>
    <source>
        <strain evidence="5">TSY1</strain>
    </source>
</reference>
<evidence type="ECO:0000256" key="1">
    <source>
        <dbReference type="ARBA" id="ARBA00023002"/>
    </source>
</evidence>
<dbReference type="PANTHER" id="PTHR43818">
    <property type="entry name" value="BCDNA.GH03377"/>
    <property type="match status" value="1"/>
</dbReference>
<dbReference type="InterPro" id="IPR050463">
    <property type="entry name" value="Gfo/Idh/MocA_oxidrdct_glycsds"/>
</dbReference>
<dbReference type="AlphaFoldDB" id="W4LUC7"/>
<dbReference type="GO" id="GO:0000166">
    <property type="term" value="F:nucleotide binding"/>
    <property type="evidence" value="ECO:0007669"/>
    <property type="project" value="InterPro"/>
</dbReference>
<protein>
    <recommendedName>
        <fullName evidence="6">Oxidoreductase</fullName>
    </recommendedName>
</protein>
<evidence type="ECO:0000259" key="3">
    <source>
        <dbReference type="Pfam" id="PF22685"/>
    </source>
</evidence>
<dbReference type="Gene3D" id="3.40.50.720">
    <property type="entry name" value="NAD(P)-binding Rossmann-like Domain"/>
    <property type="match status" value="1"/>
</dbReference>
<keyword evidence="5" id="KW-1185">Reference proteome</keyword>
<keyword evidence="1" id="KW-0560">Oxidoreductase</keyword>
<gene>
    <name evidence="4" type="ORF">ETSY1_09030</name>
</gene>
<accession>W4LUC7</accession>
<dbReference type="EMBL" id="AZHW01000277">
    <property type="protein sequence ID" value="ETX01032.1"/>
    <property type="molecule type" value="Genomic_DNA"/>
</dbReference>
<dbReference type="Gene3D" id="3.30.360.10">
    <property type="entry name" value="Dihydrodipicolinate Reductase, domain 2"/>
    <property type="match status" value="1"/>
</dbReference>
<dbReference type="InterPro" id="IPR000683">
    <property type="entry name" value="Gfo/Idh/MocA-like_OxRdtase_N"/>
</dbReference>